<gene>
    <name evidence="3" type="ORF">M011DRAFT_475656</name>
</gene>
<evidence type="ECO:0000313" key="4">
    <source>
        <dbReference type="Proteomes" id="UP000799440"/>
    </source>
</evidence>
<feature type="compositionally biased region" description="Polar residues" evidence="1">
    <location>
        <begin position="1"/>
        <end position="14"/>
    </location>
</feature>
<dbReference type="AlphaFoldDB" id="A0A6A6VG61"/>
<reference evidence="3" key="1">
    <citation type="journal article" date="2020" name="Stud. Mycol.">
        <title>101 Dothideomycetes genomes: a test case for predicting lifestyles and emergence of pathogens.</title>
        <authorList>
            <person name="Haridas S."/>
            <person name="Albert R."/>
            <person name="Binder M."/>
            <person name="Bloem J."/>
            <person name="Labutti K."/>
            <person name="Salamov A."/>
            <person name="Andreopoulos B."/>
            <person name="Baker S."/>
            <person name="Barry K."/>
            <person name="Bills G."/>
            <person name="Bluhm B."/>
            <person name="Cannon C."/>
            <person name="Castanera R."/>
            <person name="Culley D."/>
            <person name="Daum C."/>
            <person name="Ezra D."/>
            <person name="Gonzalez J."/>
            <person name="Henrissat B."/>
            <person name="Kuo A."/>
            <person name="Liang C."/>
            <person name="Lipzen A."/>
            <person name="Lutzoni F."/>
            <person name="Magnuson J."/>
            <person name="Mondo S."/>
            <person name="Nolan M."/>
            <person name="Ohm R."/>
            <person name="Pangilinan J."/>
            <person name="Park H.-J."/>
            <person name="Ramirez L."/>
            <person name="Alfaro M."/>
            <person name="Sun H."/>
            <person name="Tritt A."/>
            <person name="Yoshinaga Y."/>
            <person name="Zwiers L.-H."/>
            <person name="Turgeon B."/>
            <person name="Goodwin S."/>
            <person name="Spatafora J."/>
            <person name="Crous P."/>
            <person name="Grigoriev I."/>
        </authorList>
    </citation>
    <scope>NUCLEOTIDE SEQUENCE</scope>
    <source>
        <strain evidence="3">CBS 119925</strain>
    </source>
</reference>
<proteinExistence type="predicted"/>
<keyword evidence="4" id="KW-1185">Reference proteome</keyword>
<organism evidence="3 4">
    <name type="scientific">Sporormia fimetaria CBS 119925</name>
    <dbReference type="NCBI Taxonomy" id="1340428"/>
    <lineage>
        <taxon>Eukaryota</taxon>
        <taxon>Fungi</taxon>
        <taxon>Dikarya</taxon>
        <taxon>Ascomycota</taxon>
        <taxon>Pezizomycotina</taxon>
        <taxon>Dothideomycetes</taxon>
        <taxon>Pleosporomycetidae</taxon>
        <taxon>Pleosporales</taxon>
        <taxon>Sporormiaceae</taxon>
        <taxon>Sporormia</taxon>
    </lineage>
</organism>
<feature type="region of interest" description="Disordered" evidence="1">
    <location>
        <begin position="290"/>
        <end position="309"/>
    </location>
</feature>
<evidence type="ECO:0000256" key="1">
    <source>
        <dbReference type="SAM" id="MobiDB-lite"/>
    </source>
</evidence>
<evidence type="ECO:0000259" key="2">
    <source>
        <dbReference type="PROSITE" id="PS51411"/>
    </source>
</evidence>
<feature type="region of interest" description="Disordered" evidence="1">
    <location>
        <begin position="1"/>
        <end position="59"/>
    </location>
</feature>
<feature type="region of interest" description="Disordered" evidence="1">
    <location>
        <begin position="651"/>
        <end position="689"/>
    </location>
</feature>
<evidence type="ECO:0000313" key="3">
    <source>
        <dbReference type="EMBL" id="KAF2749582.1"/>
    </source>
</evidence>
<dbReference type="PANTHER" id="PTHR43830:SF3">
    <property type="entry name" value="PROTEIN PSP1"/>
    <property type="match status" value="1"/>
</dbReference>
<feature type="domain" description="PSP1 C-terminal" evidence="2">
    <location>
        <begin position="532"/>
        <end position="617"/>
    </location>
</feature>
<dbReference type="Pfam" id="PF04468">
    <property type="entry name" value="PSP1"/>
    <property type="match status" value="1"/>
</dbReference>
<feature type="compositionally biased region" description="Gly residues" evidence="1">
    <location>
        <begin position="664"/>
        <end position="674"/>
    </location>
</feature>
<dbReference type="GO" id="GO:0005737">
    <property type="term" value="C:cytoplasm"/>
    <property type="evidence" value="ECO:0007669"/>
    <property type="project" value="TreeGrafter"/>
</dbReference>
<feature type="region of interest" description="Disordered" evidence="1">
    <location>
        <begin position="330"/>
        <end position="359"/>
    </location>
</feature>
<feature type="region of interest" description="Disordered" evidence="1">
    <location>
        <begin position="760"/>
        <end position="786"/>
    </location>
</feature>
<accession>A0A6A6VG61</accession>
<dbReference type="PANTHER" id="PTHR43830">
    <property type="entry name" value="PROTEIN PSP1"/>
    <property type="match status" value="1"/>
</dbReference>
<sequence>MNPSTSKGGLNPMSSLPEKAKAMRRPTPDNESLVSSEDEQLATRGMFGTRRPSNSWLHDIQRNRKYSMPTVSLAGGSSQPTTPAADLPAPIGTRPGASTSSVRFNTTSFTAQANHRFKEVLPSPTTAQPSGETADTFAFHSPVVMKSGRSQSYSIGQPDAEQLPYGHRTSSIANTLRPRHSRPSLAGEGLAQLPEDDQINQGAYFSSYQFDREANRFKQLADLNARHRSASTASPSNIYQARKSLLKDQAMQASQSNTETAILELDDSGSDSFPEVPGFQRRHSEWQPSMMNRRASPPTYGQQGDMRGSSAWGASSFNAEDQLGRRHSIAFPSQPATYQPPGYSYNEEEEQAEAMSPGQAHPVPEAFDAAAYFSGRGPIQRAVHASAVSAAHPAPIIADDHTAHYSHPTGPGGRQMRRYFVVGFKCNRADIYYILENTGLELSPGQLVVVEGDRGWDLGQILAADVSMEEAKRQKAAGIDEHFRWLTNFSQYSVAGANAHNMLGALARAVGHIERAKLTSMGGQQEQNDKPKMIKRLAQPYEVEKLREKEGGEAKAKRMAAQKAAEHKLPMEILDAEFQADMGKLTLYYYAESYVNFNPLVVDIFKQFKIRIWMSAVNPASVVNPAASLQPPSVIGPGAILPNRSQHHTVGPGFGPQAYRSQSRGGGHNGGHGGGHARRGNQGFADNYQQPYGYGQNSYGMTPQGYDYQGWPVAAPQQQQQQYGGFMGGGAPPAGPSPGPAQQMYSGFSTPTAYGAWSPPTQNPSGGGAQFPGDLTRGMGNMNLGN</sequence>
<dbReference type="InterPro" id="IPR007557">
    <property type="entry name" value="PSP1_C"/>
</dbReference>
<dbReference type="EMBL" id="MU006566">
    <property type="protein sequence ID" value="KAF2749582.1"/>
    <property type="molecule type" value="Genomic_DNA"/>
</dbReference>
<dbReference type="Proteomes" id="UP000799440">
    <property type="component" value="Unassembled WGS sequence"/>
</dbReference>
<dbReference type="OrthoDB" id="243127at2759"/>
<protein>
    <submittedName>
        <fullName evidence="3">PSP1-domain-containing protein</fullName>
    </submittedName>
</protein>
<dbReference type="InterPro" id="IPR047767">
    <property type="entry name" value="PSP1-like"/>
</dbReference>
<name>A0A6A6VG61_9PLEO</name>
<dbReference type="PROSITE" id="PS51411">
    <property type="entry name" value="PSP1_C"/>
    <property type="match status" value="1"/>
</dbReference>